<dbReference type="RefSeq" id="WP_008237156.1">
    <property type="nucleotide sequence ID" value="NZ_AJJU01000002.1"/>
</dbReference>
<dbReference type="STRING" id="946077.W5A_02775"/>
<feature type="domain" description="Transglutaminase-like" evidence="2">
    <location>
        <begin position="317"/>
        <end position="391"/>
    </location>
</feature>
<dbReference type="Gene3D" id="3.10.620.30">
    <property type="match status" value="1"/>
</dbReference>
<dbReference type="EMBL" id="AJJU01000002">
    <property type="protein sequence ID" value="EID76912.1"/>
    <property type="molecule type" value="Genomic_DNA"/>
</dbReference>
<keyword evidence="1" id="KW-0175">Coiled coil</keyword>
<dbReference type="OrthoDB" id="98874at2"/>
<reference evidence="3 4" key="1">
    <citation type="journal article" date="2012" name="J. Bacteriol.">
        <title>Genome Sequence of the Halotolerant Bacterium Imtechella halotolerans K1T.</title>
        <authorList>
            <person name="Kumar S."/>
            <person name="Vikram S."/>
            <person name="Subramanian S."/>
            <person name="Raghava G.P."/>
            <person name="Pinnaka A.K."/>
        </authorList>
    </citation>
    <scope>NUCLEOTIDE SEQUENCE [LARGE SCALE GENOMIC DNA]</scope>
    <source>
        <strain evidence="3 4">K1</strain>
    </source>
</reference>
<dbReference type="AlphaFoldDB" id="I0WKJ6"/>
<dbReference type="InterPro" id="IPR002931">
    <property type="entry name" value="Transglutaminase-like"/>
</dbReference>
<protein>
    <submittedName>
        <fullName evidence="3">Transglutaminase</fullName>
    </submittedName>
</protein>
<dbReference type="Pfam" id="PF01841">
    <property type="entry name" value="Transglut_core"/>
    <property type="match status" value="1"/>
</dbReference>
<evidence type="ECO:0000259" key="2">
    <source>
        <dbReference type="Pfam" id="PF01841"/>
    </source>
</evidence>
<accession>I0WKJ6</accession>
<proteinExistence type="predicted"/>
<evidence type="ECO:0000313" key="3">
    <source>
        <dbReference type="EMBL" id="EID76912.1"/>
    </source>
</evidence>
<name>I0WKJ6_9FLAO</name>
<dbReference type="PATRIC" id="fig|946077.3.peg.564"/>
<comment type="caution">
    <text evidence="3">The sequence shown here is derived from an EMBL/GenBank/DDBJ whole genome shotgun (WGS) entry which is preliminary data.</text>
</comment>
<keyword evidence="4" id="KW-1185">Reference proteome</keyword>
<dbReference type="Gene3D" id="2.60.40.3140">
    <property type="match status" value="1"/>
</dbReference>
<evidence type="ECO:0000256" key="1">
    <source>
        <dbReference type="SAM" id="Coils"/>
    </source>
</evidence>
<dbReference type="eggNOG" id="COG1305">
    <property type="taxonomic scope" value="Bacteria"/>
</dbReference>
<dbReference type="Gene3D" id="2.60.120.1130">
    <property type="match status" value="1"/>
</dbReference>
<sequence length="666" mass="76341">MKKYIFLYFCVFACIGVYSQDFKFGKVTKAELLEEKHPTEPEANAAILHKGVHIRIEYNQSTGFTQVKEVELRIKFYNPEGYEFATQNIITYKSDNDQEKVVGIKGVTFNLEGDKILETKLRGDEIFKTSLSKFRDEVKFTLPNLKPKSVIDVTYEIRSPFFTKVDDLDLQFGIPIKKLNVELRFPEYFIFKPMQKGYYPYTIKNSSSNSSLSLSSKQSNGFGKGNSVNYDRIDFQVNHFSIVERDVPSMKEEPYVDNIHNYRAGLTMELLSVQFPQQPIKYYSQTWTDVVKIIYDNDGFGGELKQRGFFEDELNAILEKATSPNEKMVMVLNFVKSKIKWNQYYGKFSEEGVKSAYRKGVGNVADINLALVIMLRHAGFNANPVLVSTRSNGIPMFPTLDGFNYVVAAAEVNDKVLLMDGSDLHSTLDILPLRAINWNGRLVRKDGSSVEIPLIPQSTSQEMHMVNAKIMASGKIEGEVKSRFVNHGAHYFRNSHKGSVEEQVQKLENKFKNIEVENYMAENLGHEHMPVVESYLFELDGNVETLGEELYFYPFMMFRTKENIFKSNKREFPINFGYPSKNRFVFSMDIPEGYVVSSLPEPISISLPDNMATYKFNLLVQGSKLQLSVALDIIESLIPSLYYEETKSFYSMIVDKESERVVLKKG</sequence>
<organism evidence="3 4">
    <name type="scientific">Imtechella halotolerans K1</name>
    <dbReference type="NCBI Taxonomy" id="946077"/>
    <lineage>
        <taxon>Bacteria</taxon>
        <taxon>Pseudomonadati</taxon>
        <taxon>Bacteroidota</taxon>
        <taxon>Flavobacteriia</taxon>
        <taxon>Flavobacteriales</taxon>
        <taxon>Flavobacteriaceae</taxon>
        <taxon>Imtechella</taxon>
    </lineage>
</organism>
<feature type="coiled-coil region" evidence="1">
    <location>
        <begin position="497"/>
        <end position="524"/>
    </location>
</feature>
<gene>
    <name evidence="3" type="ORF">W5A_02775</name>
</gene>
<evidence type="ECO:0000313" key="4">
    <source>
        <dbReference type="Proteomes" id="UP000005938"/>
    </source>
</evidence>
<dbReference type="Proteomes" id="UP000005938">
    <property type="component" value="Unassembled WGS sequence"/>
</dbReference>